<accession>A0A173U2N4</accession>
<dbReference type="PANTHER" id="PTHR10889:SF1">
    <property type="entry name" value="DEOXYRIBOSE-PHOSPHATE ALDOLASE"/>
    <property type="match status" value="1"/>
</dbReference>
<reference evidence="8 12" key="1">
    <citation type="submission" date="2015-09" db="EMBL/GenBank/DDBJ databases">
        <authorList>
            <consortium name="Pathogen Informatics"/>
        </authorList>
    </citation>
    <scope>NUCLEOTIDE SEQUENCE [LARGE SCALE GENOMIC DNA]</scope>
    <source>
        <strain evidence="8 12">2789STDY5834966</strain>
    </source>
</reference>
<dbReference type="SUPFAM" id="SSF51569">
    <property type="entry name" value="Aldolase"/>
    <property type="match status" value="1"/>
</dbReference>
<dbReference type="EMBL" id="CYYC01000026">
    <property type="protein sequence ID" value="CUN08586.1"/>
    <property type="molecule type" value="Genomic_DNA"/>
</dbReference>
<dbReference type="EC" id="4.1.2.4" evidence="7"/>
<comment type="similarity">
    <text evidence="1 7">Belongs to the DeoC/FbaB aldolase family. DeoC type 1 subfamily.</text>
</comment>
<dbReference type="EMBL" id="QSOE01000083">
    <property type="protein sequence ID" value="RGI84225.1"/>
    <property type="molecule type" value="Genomic_DNA"/>
</dbReference>
<dbReference type="PIRSF" id="PIRSF001357">
    <property type="entry name" value="DeoC"/>
    <property type="match status" value="1"/>
</dbReference>
<feature type="active site" description="Proton donor/acceptor" evidence="7">
    <location>
        <position position="91"/>
    </location>
</feature>
<dbReference type="Proteomes" id="UP000262524">
    <property type="component" value="Unassembled WGS sequence"/>
</dbReference>
<feature type="active site" description="Schiff-base intermediate with acetaldehyde" evidence="7">
    <location>
        <position position="153"/>
    </location>
</feature>
<protein>
    <recommendedName>
        <fullName evidence="7">Deoxyribose-phosphate aldolase</fullName>
        <shortName evidence="7">DERA</shortName>
        <ecNumber evidence="7">4.1.2.4</ecNumber>
    </recommendedName>
    <alternativeName>
        <fullName evidence="7">2-deoxy-D-ribose 5-phosphate aldolase</fullName>
    </alternativeName>
    <alternativeName>
        <fullName evidence="7">Phosphodeoxyriboaldolase</fullName>
        <shortName evidence="7">Deoxyriboaldolase</shortName>
    </alternativeName>
</protein>
<gene>
    <name evidence="7 8" type="primary">deoC</name>
    <name evidence="11" type="ORF">DW068_16100</name>
    <name evidence="10" type="ORF">DW833_15535</name>
    <name evidence="9" type="ORF">DXD91_11175</name>
    <name evidence="8" type="ORF">ERS852578_02093</name>
</gene>
<keyword evidence="2 7" id="KW-0963">Cytoplasm</keyword>
<dbReference type="GO" id="GO:0016052">
    <property type="term" value="P:carbohydrate catabolic process"/>
    <property type="evidence" value="ECO:0007669"/>
    <property type="project" value="TreeGrafter"/>
</dbReference>
<evidence type="ECO:0000313" key="10">
    <source>
        <dbReference type="EMBL" id="RHC59590.1"/>
    </source>
</evidence>
<evidence type="ECO:0000256" key="4">
    <source>
        <dbReference type="ARBA" id="ARBA00023270"/>
    </source>
</evidence>
<evidence type="ECO:0000313" key="13">
    <source>
        <dbReference type="Proteomes" id="UP000262524"/>
    </source>
</evidence>
<dbReference type="CDD" id="cd00959">
    <property type="entry name" value="DeoC"/>
    <property type="match status" value="1"/>
</dbReference>
<evidence type="ECO:0000256" key="7">
    <source>
        <dbReference type="HAMAP-Rule" id="MF_00114"/>
    </source>
</evidence>
<dbReference type="SMART" id="SM01133">
    <property type="entry name" value="DeoC"/>
    <property type="match status" value="1"/>
</dbReference>
<evidence type="ECO:0000313" key="14">
    <source>
        <dbReference type="Proteomes" id="UP000283497"/>
    </source>
</evidence>
<evidence type="ECO:0000256" key="2">
    <source>
        <dbReference type="ARBA" id="ARBA00022490"/>
    </source>
</evidence>
<dbReference type="GO" id="GO:0006018">
    <property type="term" value="P:2-deoxyribose 1-phosphate catabolic process"/>
    <property type="evidence" value="ECO:0007669"/>
    <property type="project" value="UniProtKB-UniRule"/>
</dbReference>
<dbReference type="PANTHER" id="PTHR10889">
    <property type="entry name" value="DEOXYRIBOSE-PHOSPHATE ALDOLASE"/>
    <property type="match status" value="1"/>
</dbReference>
<organism evidence="8 12">
    <name type="scientific">Anaerobutyricum hallii</name>
    <dbReference type="NCBI Taxonomy" id="39488"/>
    <lineage>
        <taxon>Bacteria</taxon>
        <taxon>Bacillati</taxon>
        <taxon>Bacillota</taxon>
        <taxon>Clostridia</taxon>
        <taxon>Lachnospirales</taxon>
        <taxon>Lachnospiraceae</taxon>
        <taxon>Anaerobutyricum</taxon>
    </lineage>
</organism>
<evidence type="ECO:0000313" key="9">
    <source>
        <dbReference type="EMBL" id="RGI84225.1"/>
    </source>
</evidence>
<keyword evidence="4 7" id="KW-0704">Schiff base</keyword>
<comment type="catalytic activity">
    <reaction evidence="5 7">
        <text>2-deoxy-D-ribose 5-phosphate = D-glyceraldehyde 3-phosphate + acetaldehyde</text>
        <dbReference type="Rhea" id="RHEA:12821"/>
        <dbReference type="ChEBI" id="CHEBI:15343"/>
        <dbReference type="ChEBI" id="CHEBI:59776"/>
        <dbReference type="ChEBI" id="CHEBI:62877"/>
        <dbReference type="EC" id="4.1.2.4"/>
    </reaction>
</comment>
<dbReference type="OrthoDB" id="9778711at2"/>
<evidence type="ECO:0000256" key="1">
    <source>
        <dbReference type="ARBA" id="ARBA00010936"/>
    </source>
</evidence>
<dbReference type="RefSeq" id="WP_022169389.1">
    <property type="nucleotide sequence ID" value="NZ_CABJFJ010000028.1"/>
</dbReference>
<dbReference type="InterPro" id="IPR013785">
    <property type="entry name" value="Aldolase_TIM"/>
</dbReference>
<dbReference type="HAMAP" id="MF_00114">
    <property type="entry name" value="DeoC_type1"/>
    <property type="match status" value="1"/>
</dbReference>
<evidence type="ECO:0000313" key="12">
    <source>
        <dbReference type="Proteomes" id="UP000095390"/>
    </source>
</evidence>
<dbReference type="GO" id="GO:0005737">
    <property type="term" value="C:cytoplasm"/>
    <property type="evidence" value="ECO:0007669"/>
    <property type="project" value="UniProtKB-SubCell"/>
</dbReference>
<comment type="pathway">
    <text evidence="7">Carbohydrate degradation; 2-deoxy-D-ribose 1-phosphate degradation; D-glyceraldehyde 3-phosphate and acetaldehyde from 2-deoxy-alpha-D-ribose 1-phosphate: step 2/2.</text>
</comment>
<reference evidence="13 14" key="2">
    <citation type="submission" date="2018-08" db="EMBL/GenBank/DDBJ databases">
        <title>A genome reference for cultivated species of the human gut microbiota.</title>
        <authorList>
            <person name="Zou Y."/>
            <person name="Xue W."/>
            <person name="Luo G."/>
        </authorList>
    </citation>
    <scope>NUCLEOTIDE SEQUENCE [LARGE SCALE GENOMIC DNA]</scope>
    <source>
        <strain evidence="11 14">AF45-14BH</strain>
        <strain evidence="10 15">AM34-3LB</strain>
        <strain evidence="9 13">TM10-1AC</strain>
    </source>
</reference>
<dbReference type="AlphaFoldDB" id="A0A173U2N4"/>
<comment type="subcellular location">
    <subcellularLocation>
        <location evidence="7">Cytoplasm</location>
    </subcellularLocation>
</comment>
<evidence type="ECO:0000313" key="8">
    <source>
        <dbReference type="EMBL" id="CUN08586.1"/>
    </source>
</evidence>
<evidence type="ECO:0000256" key="6">
    <source>
        <dbReference type="ARBA" id="ARBA00056337"/>
    </source>
</evidence>
<dbReference type="FunFam" id="3.20.20.70:FF:000044">
    <property type="entry name" value="Deoxyribose-phosphate aldolase"/>
    <property type="match status" value="1"/>
</dbReference>
<evidence type="ECO:0000313" key="11">
    <source>
        <dbReference type="EMBL" id="RHK32976.1"/>
    </source>
</evidence>
<evidence type="ECO:0000256" key="5">
    <source>
        <dbReference type="ARBA" id="ARBA00048791"/>
    </source>
</evidence>
<keyword evidence="3 7" id="KW-0456">Lyase</keyword>
<dbReference type="Proteomes" id="UP000283497">
    <property type="component" value="Unassembled WGS sequence"/>
</dbReference>
<keyword evidence="15" id="KW-1185">Reference proteome</keyword>
<dbReference type="InterPro" id="IPR002915">
    <property type="entry name" value="DeoC/FbaB/LacD_aldolase"/>
</dbReference>
<evidence type="ECO:0000256" key="3">
    <source>
        <dbReference type="ARBA" id="ARBA00023239"/>
    </source>
</evidence>
<dbReference type="Gene3D" id="3.20.20.70">
    <property type="entry name" value="Aldolase class I"/>
    <property type="match status" value="1"/>
</dbReference>
<dbReference type="EMBL" id="QRNJ01000099">
    <property type="protein sequence ID" value="RHK32976.1"/>
    <property type="molecule type" value="Genomic_DNA"/>
</dbReference>
<dbReference type="InterPro" id="IPR011343">
    <property type="entry name" value="DeoC"/>
</dbReference>
<proteinExistence type="inferred from homology"/>
<dbReference type="Proteomes" id="UP000095390">
    <property type="component" value="Unassembled WGS sequence"/>
</dbReference>
<comment type="function">
    <text evidence="6 7">Catalyzes a reversible aldol reaction between acetaldehyde and D-glyceraldehyde 3-phosphate to generate 2-deoxy-D-ribose 5-phosphate.</text>
</comment>
<evidence type="ECO:0000313" key="15">
    <source>
        <dbReference type="Proteomes" id="UP000284621"/>
    </source>
</evidence>
<dbReference type="GO" id="GO:0009264">
    <property type="term" value="P:deoxyribonucleotide catabolic process"/>
    <property type="evidence" value="ECO:0007669"/>
    <property type="project" value="UniProtKB-UniRule"/>
</dbReference>
<sequence>MTKQEILTHIDHTQLKAFCTWEDIKKLCDEAIKYNTASVCIPPSYIERIKETYGDKINICTVIGFPLGYNTTETKVFEVKDAIAKGCSEVDMVINIGHVKNGDFDKVEAEIKALKEAAGDKILKVIIETCYLTDDEKVKLCQCVTNAKADYIKTSTGFGTGGATIEDIRLFAQNIGPDVKMKAAGGVKSREDLEIFLEAGCDRIGTSSAVKMLEEN</sequence>
<feature type="active site" description="Proton donor/acceptor" evidence="7">
    <location>
        <position position="182"/>
    </location>
</feature>
<dbReference type="EMBL" id="QSID01000028">
    <property type="protein sequence ID" value="RHC59590.1"/>
    <property type="molecule type" value="Genomic_DNA"/>
</dbReference>
<dbReference type="NCBIfam" id="TIGR00126">
    <property type="entry name" value="deoC"/>
    <property type="match status" value="1"/>
</dbReference>
<dbReference type="UniPathway" id="UPA00002">
    <property type="reaction ID" value="UER00468"/>
</dbReference>
<dbReference type="InterPro" id="IPR028581">
    <property type="entry name" value="DeoC_typeI"/>
</dbReference>
<dbReference type="GO" id="GO:0004139">
    <property type="term" value="F:deoxyribose-phosphate aldolase activity"/>
    <property type="evidence" value="ECO:0007669"/>
    <property type="project" value="UniProtKB-UniRule"/>
</dbReference>
<dbReference type="Pfam" id="PF01791">
    <property type="entry name" value="DeoC"/>
    <property type="match status" value="1"/>
</dbReference>
<dbReference type="Proteomes" id="UP000284621">
    <property type="component" value="Unassembled WGS sequence"/>
</dbReference>
<name>A0A173U2N4_9FIRM</name>